<keyword evidence="2 14" id="KW-1003">Cell membrane</keyword>
<comment type="caution">
    <text evidence="16">The sequence shown here is derived from an EMBL/GenBank/DDBJ whole genome shotgun (WGS) entry which is preliminary data.</text>
</comment>
<evidence type="ECO:0000256" key="3">
    <source>
        <dbReference type="ARBA" id="ARBA00022606"/>
    </source>
</evidence>
<evidence type="ECO:0000256" key="8">
    <source>
        <dbReference type="ARBA" id="ARBA00023136"/>
    </source>
</evidence>
<dbReference type="PRINTS" id="PR00245">
    <property type="entry name" value="OLFACTORYR"/>
</dbReference>
<feature type="transmembrane region" description="Helical" evidence="14">
    <location>
        <begin position="21"/>
        <end position="44"/>
    </location>
</feature>
<evidence type="ECO:0000256" key="1">
    <source>
        <dbReference type="ARBA" id="ARBA00004651"/>
    </source>
</evidence>
<dbReference type="AlphaFoldDB" id="A0A8T2IN74"/>
<gene>
    <name evidence="16" type="ORF">GDO86_018427</name>
</gene>
<keyword evidence="8 14" id="KW-0472">Membrane</keyword>
<evidence type="ECO:0000256" key="5">
    <source>
        <dbReference type="ARBA" id="ARBA00022725"/>
    </source>
</evidence>
<reference evidence="16" key="1">
    <citation type="thesis" date="2020" institute="ProQuest LLC" country="789 East Eisenhower Parkway, Ann Arbor, MI, USA">
        <title>Comparative Genomics and Chromosome Evolution.</title>
        <authorList>
            <person name="Mudd A.B."/>
        </authorList>
    </citation>
    <scope>NUCLEOTIDE SEQUENCE</scope>
    <source>
        <strain evidence="16">Female2</strain>
        <tissue evidence="16">Blood</tissue>
    </source>
</reference>
<keyword evidence="3 14" id="KW-0716">Sensory transduction</keyword>
<dbReference type="OrthoDB" id="6144223at2759"/>
<dbReference type="InterPro" id="IPR050939">
    <property type="entry name" value="Olfactory_GPCR1"/>
</dbReference>
<protein>
    <recommendedName>
        <fullName evidence="14">Olfactory receptor</fullName>
    </recommendedName>
</protein>
<dbReference type="InterPro" id="IPR017452">
    <property type="entry name" value="GPCR_Rhodpsn_7TM"/>
</dbReference>
<keyword evidence="7 13" id="KW-0297">G-protein coupled receptor</keyword>
<evidence type="ECO:0000313" key="16">
    <source>
        <dbReference type="EMBL" id="KAG8431971.1"/>
    </source>
</evidence>
<evidence type="ECO:0000256" key="6">
    <source>
        <dbReference type="ARBA" id="ARBA00022989"/>
    </source>
</evidence>
<dbReference type="SUPFAM" id="SSF81321">
    <property type="entry name" value="Family A G protein-coupled receptor-like"/>
    <property type="match status" value="1"/>
</dbReference>
<evidence type="ECO:0000256" key="11">
    <source>
        <dbReference type="ARBA" id="ARBA00023180"/>
    </source>
</evidence>
<proteinExistence type="inferred from homology"/>
<dbReference type="Gene3D" id="1.20.1070.10">
    <property type="entry name" value="Rhodopsin 7-helix transmembrane proteins"/>
    <property type="match status" value="1"/>
</dbReference>
<feature type="transmembrane region" description="Helical" evidence="14">
    <location>
        <begin position="201"/>
        <end position="224"/>
    </location>
</feature>
<dbReference type="PANTHER" id="PTHR24242:SF409">
    <property type="entry name" value="OLFACTORY RECEPTOR"/>
    <property type="match status" value="1"/>
</dbReference>
<keyword evidence="12 13" id="KW-0807">Transducer</keyword>
<dbReference type="PANTHER" id="PTHR24242">
    <property type="entry name" value="G-PROTEIN COUPLED RECEPTOR"/>
    <property type="match status" value="1"/>
</dbReference>
<dbReference type="PROSITE" id="PS50262">
    <property type="entry name" value="G_PROTEIN_RECEP_F1_2"/>
    <property type="match status" value="1"/>
</dbReference>
<feature type="transmembrane region" description="Helical" evidence="14">
    <location>
        <begin position="236"/>
        <end position="256"/>
    </location>
</feature>
<dbReference type="EMBL" id="JAACNH010000024">
    <property type="protein sequence ID" value="KAG8431971.1"/>
    <property type="molecule type" value="Genomic_DNA"/>
</dbReference>
<dbReference type="PRINTS" id="PR00237">
    <property type="entry name" value="GPCRRHODOPSN"/>
</dbReference>
<keyword evidence="4 13" id="KW-0812">Transmembrane</keyword>
<dbReference type="GO" id="GO:0005886">
    <property type="term" value="C:plasma membrane"/>
    <property type="evidence" value="ECO:0007669"/>
    <property type="project" value="UniProtKB-SubCell"/>
</dbReference>
<evidence type="ECO:0000256" key="7">
    <source>
        <dbReference type="ARBA" id="ARBA00023040"/>
    </source>
</evidence>
<dbReference type="InterPro" id="IPR000725">
    <property type="entry name" value="Olfact_rcpt"/>
</dbReference>
<dbReference type="GO" id="GO:0004930">
    <property type="term" value="F:G protein-coupled receptor activity"/>
    <property type="evidence" value="ECO:0007669"/>
    <property type="project" value="UniProtKB-KW"/>
</dbReference>
<evidence type="ECO:0000256" key="14">
    <source>
        <dbReference type="RuleBase" id="RU363047"/>
    </source>
</evidence>
<evidence type="ECO:0000256" key="4">
    <source>
        <dbReference type="ARBA" id="ARBA00022692"/>
    </source>
</evidence>
<keyword evidence="11" id="KW-0325">Glycoprotein</keyword>
<feature type="transmembrane region" description="Helical" evidence="14">
    <location>
        <begin position="56"/>
        <end position="83"/>
    </location>
</feature>
<sequence length="257" mass="29432">MISPRTKIILVGFQSQHLHNPMYYFLCHLSSTDIFLSTCVVPNLLCALLNDGQPMSLYGCIGQLFCTGFFTAVECFILTIMSYDRYLAICNPLHYIRVMNVSHRIHLITWSWMLSLLICLVIISQMFPLEICGSNIIDNIYCDLSPLLDISCENTFMLEMLVTVLSIPSIVFPFLFIIFSYIYIFLTILKISSTIGRQKAFSTCSSHLIVVCTYYIILIAKYTVPSRRQWSISRHTYGPILVQPLYPTIMLLINSIT</sequence>
<feature type="domain" description="G-protein coupled receptors family 1 profile" evidence="15">
    <location>
        <begin position="4"/>
        <end position="211"/>
    </location>
</feature>
<name>A0A8T2IN74_9PIPI</name>
<evidence type="ECO:0000259" key="15">
    <source>
        <dbReference type="PROSITE" id="PS50262"/>
    </source>
</evidence>
<dbReference type="InterPro" id="IPR000276">
    <property type="entry name" value="GPCR_Rhodpsn"/>
</dbReference>
<keyword evidence="10 13" id="KW-0675">Receptor</keyword>
<keyword evidence="6 14" id="KW-1133">Transmembrane helix</keyword>
<keyword evidence="5 14" id="KW-0552">Olfaction</keyword>
<accession>A0A8T2IN74</accession>
<dbReference type="GO" id="GO:0004984">
    <property type="term" value="F:olfactory receptor activity"/>
    <property type="evidence" value="ECO:0007669"/>
    <property type="project" value="InterPro"/>
</dbReference>
<evidence type="ECO:0000256" key="2">
    <source>
        <dbReference type="ARBA" id="ARBA00022475"/>
    </source>
</evidence>
<dbReference type="Pfam" id="PF00001">
    <property type="entry name" value="7tm_1"/>
    <property type="match status" value="1"/>
</dbReference>
<comment type="similarity">
    <text evidence="13">Belongs to the G-protein coupled receptor 1 family.</text>
</comment>
<comment type="subcellular location">
    <subcellularLocation>
        <location evidence="1 14">Cell membrane</location>
        <topology evidence="1 14">Multi-pass membrane protein</topology>
    </subcellularLocation>
</comment>
<evidence type="ECO:0000313" key="17">
    <source>
        <dbReference type="Proteomes" id="UP000812440"/>
    </source>
</evidence>
<dbReference type="Proteomes" id="UP000812440">
    <property type="component" value="Unassembled WGS sequence"/>
</dbReference>
<dbReference type="FunFam" id="1.20.1070.10:FF:000015">
    <property type="entry name" value="Olfactory receptor"/>
    <property type="match status" value="1"/>
</dbReference>
<evidence type="ECO:0000256" key="10">
    <source>
        <dbReference type="ARBA" id="ARBA00023170"/>
    </source>
</evidence>
<organism evidence="16 17">
    <name type="scientific">Hymenochirus boettgeri</name>
    <name type="common">Congo dwarf clawed frog</name>
    <dbReference type="NCBI Taxonomy" id="247094"/>
    <lineage>
        <taxon>Eukaryota</taxon>
        <taxon>Metazoa</taxon>
        <taxon>Chordata</taxon>
        <taxon>Craniata</taxon>
        <taxon>Vertebrata</taxon>
        <taxon>Euteleostomi</taxon>
        <taxon>Amphibia</taxon>
        <taxon>Batrachia</taxon>
        <taxon>Anura</taxon>
        <taxon>Pipoidea</taxon>
        <taxon>Pipidae</taxon>
        <taxon>Pipinae</taxon>
        <taxon>Hymenochirus</taxon>
    </lineage>
</organism>
<dbReference type="PROSITE" id="PS00237">
    <property type="entry name" value="G_PROTEIN_RECEP_F1_1"/>
    <property type="match status" value="1"/>
</dbReference>
<keyword evidence="17" id="KW-1185">Reference proteome</keyword>
<feature type="transmembrane region" description="Helical" evidence="14">
    <location>
        <begin position="104"/>
        <end position="127"/>
    </location>
</feature>
<feature type="transmembrane region" description="Helical" evidence="14">
    <location>
        <begin position="165"/>
        <end position="189"/>
    </location>
</feature>
<evidence type="ECO:0000256" key="13">
    <source>
        <dbReference type="RuleBase" id="RU000688"/>
    </source>
</evidence>
<keyword evidence="9" id="KW-1015">Disulfide bond</keyword>
<evidence type="ECO:0000256" key="12">
    <source>
        <dbReference type="ARBA" id="ARBA00023224"/>
    </source>
</evidence>
<evidence type="ECO:0000256" key="9">
    <source>
        <dbReference type="ARBA" id="ARBA00023157"/>
    </source>
</evidence>